<dbReference type="GO" id="GO:0005886">
    <property type="term" value="C:plasma membrane"/>
    <property type="evidence" value="ECO:0007669"/>
    <property type="project" value="UniProtKB-SubCell"/>
</dbReference>
<dbReference type="GO" id="GO:0000103">
    <property type="term" value="P:sulfate assimilation"/>
    <property type="evidence" value="ECO:0007669"/>
    <property type="project" value="TreeGrafter"/>
</dbReference>
<dbReference type="SUPFAM" id="SSF56655">
    <property type="entry name" value="Carbohydrate phosphatase"/>
    <property type="match status" value="1"/>
</dbReference>
<evidence type="ECO:0000256" key="3">
    <source>
        <dbReference type="ARBA" id="ARBA00022519"/>
    </source>
</evidence>
<dbReference type="InterPro" id="IPR000760">
    <property type="entry name" value="Inositol_monophosphatase-like"/>
</dbReference>
<dbReference type="HAMAP" id="MF_02095">
    <property type="entry name" value="CysQ"/>
    <property type="match status" value="1"/>
</dbReference>
<dbReference type="Pfam" id="PF00459">
    <property type="entry name" value="Inositol_P"/>
    <property type="match status" value="1"/>
</dbReference>
<feature type="binding site" evidence="6">
    <location>
        <position position="74"/>
    </location>
    <ligand>
        <name>Mg(2+)</name>
        <dbReference type="ChEBI" id="CHEBI:18420"/>
        <label>1</label>
    </ligand>
</feature>
<evidence type="ECO:0000256" key="5">
    <source>
        <dbReference type="ARBA" id="ARBA00023136"/>
    </source>
</evidence>
<feature type="binding site" evidence="7">
    <location>
        <position position="92"/>
    </location>
    <ligand>
        <name>Mg(2+)</name>
        <dbReference type="ChEBI" id="CHEBI:18420"/>
        <label>1</label>
        <note>catalytic</note>
    </ligand>
</feature>
<evidence type="ECO:0000256" key="2">
    <source>
        <dbReference type="ARBA" id="ARBA00022475"/>
    </source>
</evidence>
<dbReference type="GO" id="GO:0050427">
    <property type="term" value="P:3'-phosphoadenosine 5'-phosphosulfate metabolic process"/>
    <property type="evidence" value="ECO:0007669"/>
    <property type="project" value="TreeGrafter"/>
</dbReference>
<dbReference type="Proteomes" id="UP000324758">
    <property type="component" value="Unassembled WGS sequence"/>
</dbReference>
<sequence length="268" mass="28561">MSGAGVLGETDRIARLFGLIAVRAGEAIMRVRATASDPQYKSDGSPVTTADLQADEVIRSCLARNLADLPVITEETCDGTVTIRHPRFILVDHLDGTKEYIRGTAEFTVNIALIEDGSPVAGAVYAPALSQLYLGGSNAYKLHVEPGPCGPSFSDMQTIEVQVPSPEGLRAVTSRSHLDEATQAWISQRRIRELEPSGSSLKFCAVAEGAADVYPRLAPTMEWDTAAGHAVLLAAGGRVLGLDGDDVRYGKPAYRNGHFVAWGGRIGE</sequence>
<feature type="binding site" evidence="6">
    <location>
        <position position="95"/>
    </location>
    <ligand>
        <name>Mg(2+)</name>
        <dbReference type="ChEBI" id="CHEBI:18420"/>
        <label>2</label>
    </ligand>
</feature>
<dbReference type="PANTHER" id="PTHR43028:SF5">
    <property type="entry name" value="3'(2'),5'-BISPHOSPHATE NUCLEOTIDASE 1"/>
    <property type="match status" value="1"/>
</dbReference>
<evidence type="ECO:0000256" key="4">
    <source>
        <dbReference type="ARBA" id="ARBA00022801"/>
    </source>
</evidence>
<dbReference type="InterPro" id="IPR006240">
    <property type="entry name" value="CysQ"/>
</dbReference>
<evidence type="ECO:0000256" key="6">
    <source>
        <dbReference type="HAMAP-Rule" id="MF_02095"/>
    </source>
</evidence>
<keyword evidence="4 6" id="KW-0378">Hydrolase</keyword>
<feature type="binding site" evidence="6">
    <location>
        <position position="94"/>
    </location>
    <ligand>
        <name>Mg(2+)</name>
        <dbReference type="ChEBI" id="CHEBI:18420"/>
        <label>1</label>
    </ligand>
</feature>
<keyword evidence="2 6" id="KW-1003">Cell membrane</keyword>
<feature type="binding site" evidence="6">
    <location>
        <position position="92"/>
    </location>
    <ligand>
        <name>Mg(2+)</name>
        <dbReference type="ChEBI" id="CHEBI:18420"/>
        <label>1</label>
    </ligand>
</feature>
<dbReference type="EMBL" id="VSSS01000042">
    <property type="protein sequence ID" value="TYL91764.1"/>
    <property type="molecule type" value="Genomic_DNA"/>
</dbReference>
<dbReference type="Gene3D" id="3.40.190.80">
    <property type="match status" value="1"/>
</dbReference>
<dbReference type="EC" id="3.1.3.7" evidence="6"/>
<keyword evidence="3 6" id="KW-0997">Cell inner membrane</keyword>
<dbReference type="GO" id="GO:0046854">
    <property type="term" value="P:phosphatidylinositol phosphate biosynthetic process"/>
    <property type="evidence" value="ECO:0007669"/>
    <property type="project" value="InterPro"/>
</dbReference>
<feature type="binding site" evidence="6">
    <location>
        <position position="224"/>
    </location>
    <ligand>
        <name>Mg(2+)</name>
        <dbReference type="ChEBI" id="CHEBI:18420"/>
        <label>2</label>
    </ligand>
</feature>
<dbReference type="AlphaFoldDB" id="A0A5D3K790"/>
<dbReference type="CDD" id="cd01638">
    <property type="entry name" value="CysQ"/>
    <property type="match status" value="1"/>
</dbReference>
<dbReference type="InterPro" id="IPR050725">
    <property type="entry name" value="CysQ/Inositol_MonoPase"/>
</dbReference>
<dbReference type="PRINTS" id="PR00377">
    <property type="entry name" value="IMPHPHTASES"/>
</dbReference>
<dbReference type="InterPro" id="IPR020550">
    <property type="entry name" value="Inositol_monophosphatase_CS"/>
</dbReference>
<reference evidence="8 9" key="1">
    <citation type="submission" date="2019-08" db="EMBL/GenBank/DDBJ databases">
        <title>Bradyrhizobium hipponensis sp. nov., a rhizobium isolated from a Lupinus angustifolius root nodule in Tunisia.</title>
        <authorList>
            <person name="Off K."/>
            <person name="Rejili M."/>
            <person name="Mars M."/>
            <person name="Brachmann A."/>
            <person name="Marin M."/>
        </authorList>
    </citation>
    <scope>NUCLEOTIDE SEQUENCE [LARGE SCALE GENOMIC DNA]</scope>
    <source>
        <strain evidence="8 9">CTAW71</strain>
    </source>
</reference>
<keyword evidence="6 7" id="KW-0479">Metal-binding</keyword>
<feature type="binding site" evidence="6">
    <location>
        <position position="92"/>
    </location>
    <ligand>
        <name>Mg(2+)</name>
        <dbReference type="ChEBI" id="CHEBI:18420"/>
        <label>2</label>
    </ligand>
</feature>
<proteinExistence type="inferred from homology"/>
<protein>
    <recommendedName>
        <fullName evidence="6">3'(2'),5'-bisphosphate nucleotidase CysQ</fullName>
        <ecNumber evidence="6">3.1.3.7</ecNumber>
    </recommendedName>
    <alternativeName>
        <fullName evidence="6">3'(2'),5-bisphosphonucleoside 3'(2')-phosphohydrolase</fullName>
    </alternativeName>
    <alternativeName>
        <fullName evidence="6">3'-phosphoadenosine 5'-phosphate phosphatase</fullName>
        <shortName evidence="6">PAP phosphatase</shortName>
    </alternativeName>
</protein>
<evidence type="ECO:0000313" key="8">
    <source>
        <dbReference type="EMBL" id="TYL91764.1"/>
    </source>
</evidence>
<organism evidence="8 9">
    <name type="scientific">Bradyrhizobium rifense</name>
    <dbReference type="NCBI Taxonomy" id="515499"/>
    <lineage>
        <taxon>Bacteria</taxon>
        <taxon>Pseudomonadati</taxon>
        <taxon>Pseudomonadota</taxon>
        <taxon>Alphaproteobacteria</taxon>
        <taxon>Hyphomicrobiales</taxon>
        <taxon>Nitrobacteraceae</taxon>
        <taxon>Bradyrhizobium</taxon>
    </lineage>
</organism>
<comment type="similarity">
    <text evidence="1 6">Belongs to the inositol monophosphatase superfamily. CysQ family.</text>
</comment>
<dbReference type="OrthoDB" id="9785695at2"/>
<evidence type="ECO:0000313" key="9">
    <source>
        <dbReference type="Proteomes" id="UP000324758"/>
    </source>
</evidence>
<dbReference type="PANTHER" id="PTHR43028">
    <property type="entry name" value="3'(2'),5'-BISPHOSPHATE NUCLEOTIDASE 1"/>
    <property type="match status" value="1"/>
</dbReference>
<keyword evidence="9" id="KW-1185">Reference proteome</keyword>
<dbReference type="PROSITE" id="PS00630">
    <property type="entry name" value="IMP_2"/>
    <property type="match status" value="1"/>
</dbReference>
<feature type="binding site" evidence="7">
    <location>
        <position position="74"/>
    </location>
    <ligand>
        <name>Mg(2+)</name>
        <dbReference type="ChEBI" id="CHEBI:18420"/>
        <label>1</label>
        <note>catalytic</note>
    </ligand>
</feature>
<feature type="binding site" evidence="6">
    <location>
        <begin position="94"/>
        <end position="97"/>
    </location>
    <ligand>
        <name>substrate</name>
    </ligand>
</feature>
<dbReference type="GO" id="GO:0000287">
    <property type="term" value="F:magnesium ion binding"/>
    <property type="evidence" value="ECO:0007669"/>
    <property type="project" value="UniProtKB-UniRule"/>
</dbReference>
<name>A0A5D3K790_9BRAD</name>
<comment type="function">
    <text evidence="6">Converts adenosine-3',5'-bisphosphate (PAP) to AMP.</text>
</comment>
<keyword evidence="5 6" id="KW-0472">Membrane</keyword>
<dbReference type="Gene3D" id="3.30.540.10">
    <property type="entry name" value="Fructose-1,6-Bisphosphatase, subunit A, domain 1"/>
    <property type="match status" value="1"/>
</dbReference>
<dbReference type="GO" id="GO:0008441">
    <property type="term" value="F:3'(2'),5'-bisphosphate nucleotidase activity"/>
    <property type="evidence" value="ECO:0007669"/>
    <property type="project" value="UniProtKB-UniRule"/>
</dbReference>
<feature type="binding site" evidence="7">
    <location>
        <position position="95"/>
    </location>
    <ligand>
        <name>Mg(2+)</name>
        <dbReference type="ChEBI" id="CHEBI:18420"/>
        <label>1</label>
        <note>catalytic</note>
    </ligand>
</feature>
<comment type="catalytic activity">
    <reaction evidence="6">
        <text>adenosine 3',5'-bisphosphate + H2O = AMP + phosphate</text>
        <dbReference type="Rhea" id="RHEA:10040"/>
        <dbReference type="ChEBI" id="CHEBI:15377"/>
        <dbReference type="ChEBI" id="CHEBI:43474"/>
        <dbReference type="ChEBI" id="CHEBI:58343"/>
        <dbReference type="ChEBI" id="CHEBI:456215"/>
        <dbReference type="EC" id="3.1.3.7"/>
    </reaction>
</comment>
<feature type="binding site" evidence="6">
    <location>
        <position position="224"/>
    </location>
    <ligand>
        <name>substrate</name>
    </ligand>
</feature>
<dbReference type="RefSeq" id="WP_148775351.1">
    <property type="nucleotide sequence ID" value="NZ_VSSS01000042.1"/>
</dbReference>
<comment type="cofactor">
    <cofactor evidence="6 7">
        <name>Mg(2+)</name>
        <dbReference type="ChEBI" id="CHEBI:18420"/>
    </cofactor>
</comment>
<gene>
    <name evidence="6" type="primary">cysQ</name>
    <name evidence="8" type="ORF">FXB40_28010</name>
</gene>
<comment type="caution">
    <text evidence="8">The sequence shown here is derived from an EMBL/GenBank/DDBJ whole genome shotgun (WGS) entry which is preliminary data.</text>
</comment>
<feature type="binding site" evidence="7">
    <location>
        <position position="94"/>
    </location>
    <ligand>
        <name>Mg(2+)</name>
        <dbReference type="ChEBI" id="CHEBI:18420"/>
        <label>1</label>
        <note>catalytic</note>
    </ligand>
</feature>
<feature type="binding site" evidence="7">
    <location>
        <position position="224"/>
    </location>
    <ligand>
        <name>Mg(2+)</name>
        <dbReference type="ChEBI" id="CHEBI:18420"/>
        <label>1</label>
        <note>catalytic</note>
    </ligand>
</feature>
<keyword evidence="6 7" id="KW-0460">Magnesium</keyword>
<evidence type="ECO:0000256" key="1">
    <source>
        <dbReference type="ARBA" id="ARBA00005289"/>
    </source>
</evidence>
<comment type="subcellular location">
    <subcellularLocation>
        <location evidence="6">Cell inner membrane</location>
        <topology evidence="6">Peripheral membrane protein</topology>
        <orientation evidence="6">Cytoplasmic side</orientation>
    </subcellularLocation>
</comment>
<accession>A0A5D3K790</accession>
<feature type="binding site" evidence="6">
    <location>
        <position position="74"/>
    </location>
    <ligand>
        <name>substrate</name>
    </ligand>
</feature>
<evidence type="ECO:0000256" key="7">
    <source>
        <dbReference type="PIRSR" id="PIRSR600760-2"/>
    </source>
</evidence>